<evidence type="ECO:0000313" key="9">
    <source>
        <dbReference type="Proteomes" id="UP000197138"/>
    </source>
</evidence>
<reference evidence="9" key="1">
    <citation type="journal article" date="2017" name="Plant J.">
        <title>The pomegranate (Punica granatum L.) genome and the genomics of punicalagin biosynthesis.</title>
        <authorList>
            <person name="Qin G."/>
            <person name="Xu C."/>
            <person name="Ming R."/>
            <person name="Tang H."/>
            <person name="Guyot R."/>
            <person name="Kramer E.M."/>
            <person name="Hu Y."/>
            <person name="Yi X."/>
            <person name="Qi Y."/>
            <person name="Xu X."/>
            <person name="Gao Z."/>
            <person name="Pan H."/>
            <person name="Jian J."/>
            <person name="Tian Y."/>
            <person name="Yue Z."/>
            <person name="Xu Y."/>
        </authorList>
    </citation>
    <scope>NUCLEOTIDE SEQUENCE [LARGE SCALE GENOMIC DNA]</scope>
    <source>
        <strain evidence="9">cv. Dabenzi</strain>
    </source>
</reference>
<dbReference type="InterPro" id="IPR012334">
    <property type="entry name" value="Pectin_lyas_fold"/>
</dbReference>
<dbReference type="EMBL" id="MTKT01003414">
    <property type="protein sequence ID" value="OWM74917.1"/>
    <property type="molecule type" value="Genomic_DNA"/>
</dbReference>
<dbReference type="SUPFAM" id="SSF51126">
    <property type="entry name" value="Pectin lyase-like"/>
    <property type="match status" value="1"/>
</dbReference>
<evidence type="ECO:0000256" key="1">
    <source>
        <dbReference type="ARBA" id="ARBA00005184"/>
    </source>
</evidence>
<evidence type="ECO:0000256" key="3">
    <source>
        <dbReference type="ARBA" id="ARBA00013229"/>
    </source>
</evidence>
<dbReference type="AlphaFoldDB" id="A0A218WPY0"/>
<comment type="caution">
    <text evidence="8">The sequence shown here is derived from an EMBL/GenBank/DDBJ whole genome shotgun (WGS) entry which is preliminary data.</text>
</comment>
<evidence type="ECO:0000256" key="4">
    <source>
        <dbReference type="ARBA" id="ARBA00022801"/>
    </source>
</evidence>
<dbReference type="PANTHER" id="PTHR31321:SF134">
    <property type="entry name" value="PECTINESTERASE"/>
    <property type="match status" value="1"/>
</dbReference>
<dbReference type="GO" id="GO:0030599">
    <property type="term" value="F:pectinesterase activity"/>
    <property type="evidence" value="ECO:0007669"/>
    <property type="project" value="UniProtKB-EC"/>
</dbReference>
<dbReference type="Proteomes" id="UP000197138">
    <property type="component" value="Unassembled WGS sequence"/>
</dbReference>
<dbReference type="GO" id="GO:0045490">
    <property type="term" value="P:pectin catabolic process"/>
    <property type="evidence" value="ECO:0007669"/>
    <property type="project" value="UniProtKB-UniPathway"/>
</dbReference>
<dbReference type="GO" id="GO:0042545">
    <property type="term" value="P:cell wall modification"/>
    <property type="evidence" value="ECO:0007669"/>
    <property type="project" value="InterPro"/>
</dbReference>
<evidence type="ECO:0000313" key="8">
    <source>
        <dbReference type="EMBL" id="OWM74917.1"/>
    </source>
</evidence>
<evidence type="ECO:0000256" key="5">
    <source>
        <dbReference type="ARBA" id="ARBA00023085"/>
    </source>
</evidence>
<accession>A0A218WPY0</accession>
<dbReference type="UniPathway" id="UPA00545">
    <property type="reaction ID" value="UER00823"/>
</dbReference>
<comment type="similarity">
    <text evidence="2">Belongs to the pectinesterase family.</text>
</comment>
<dbReference type="InterPro" id="IPR011050">
    <property type="entry name" value="Pectin_lyase_fold/virulence"/>
</dbReference>
<feature type="signal peptide" evidence="6">
    <location>
        <begin position="1"/>
        <end position="19"/>
    </location>
</feature>
<dbReference type="EC" id="3.1.1.11" evidence="3"/>
<keyword evidence="6" id="KW-0732">Signal</keyword>
<feature type="domain" description="Pectinesterase catalytic" evidence="7">
    <location>
        <begin position="126"/>
        <end position="287"/>
    </location>
</feature>
<protein>
    <recommendedName>
        <fullName evidence="3">pectinesterase</fullName>
        <ecNumber evidence="3">3.1.1.11</ecNumber>
    </recommendedName>
</protein>
<sequence length="300" mass="33438">MSTLALLLVLVLTCSASSAQRVQSKFHTDSATVSVTVIVDWFGSGNFTTVQQAIDWAPTNNNQWIRIHVKAGTYTEQVSIPQNKPYILLEGEGRKTIIQSGGHGSVRGTSTFTVNADNFVASRITFKDTLSDMQGRHYFNDCYIEGAVDFIWGFGQSIYEHCHIYSTHAFRGRLRGLAGYITAQGRLSSNDSSGFVFKYCIVNGDGNTYLGRAYRAYSRVIFFKSKLGGNVVPEGWNAGKFVGEEFQFTYAEEGCYGPGSNNSNRVKWMKTLNQRELAPLVSRHRFIDRDGWIKAQPSPS</sequence>
<evidence type="ECO:0000256" key="2">
    <source>
        <dbReference type="ARBA" id="ARBA00008891"/>
    </source>
</evidence>
<dbReference type="Gene3D" id="2.160.20.10">
    <property type="entry name" value="Single-stranded right-handed beta-helix, Pectin lyase-like"/>
    <property type="match status" value="2"/>
</dbReference>
<evidence type="ECO:0000259" key="7">
    <source>
        <dbReference type="Pfam" id="PF01095"/>
    </source>
</evidence>
<organism evidence="8 9">
    <name type="scientific">Punica granatum</name>
    <name type="common">Pomegranate</name>
    <dbReference type="NCBI Taxonomy" id="22663"/>
    <lineage>
        <taxon>Eukaryota</taxon>
        <taxon>Viridiplantae</taxon>
        <taxon>Streptophyta</taxon>
        <taxon>Embryophyta</taxon>
        <taxon>Tracheophyta</taxon>
        <taxon>Spermatophyta</taxon>
        <taxon>Magnoliopsida</taxon>
        <taxon>eudicotyledons</taxon>
        <taxon>Gunneridae</taxon>
        <taxon>Pentapetalae</taxon>
        <taxon>rosids</taxon>
        <taxon>malvids</taxon>
        <taxon>Myrtales</taxon>
        <taxon>Lythraceae</taxon>
        <taxon>Punica</taxon>
    </lineage>
</organism>
<comment type="pathway">
    <text evidence="1">Glycan metabolism; pectin degradation; 2-dehydro-3-deoxy-D-gluconate from pectin: step 1/5.</text>
</comment>
<feature type="chain" id="PRO_5012171461" description="pectinesterase" evidence="6">
    <location>
        <begin position="20"/>
        <end position="300"/>
    </location>
</feature>
<evidence type="ECO:0000256" key="6">
    <source>
        <dbReference type="SAM" id="SignalP"/>
    </source>
</evidence>
<gene>
    <name evidence="8" type="ORF">CDL15_Pgr021268</name>
</gene>
<dbReference type="PANTHER" id="PTHR31321">
    <property type="entry name" value="ACYL-COA THIOESTER HYDROLASE YBHC-RELATED"/>
    <property type="match status" value="1"/>
</dbReference>
<name>A0A218WPY0_PUNGR</name>
<keyword evidence="4" id="KW-0378">Hydrolase</keyword>
<keyword evidence="5" id="KW-0063">Aspartyl esterase</keyword>
<proteinExistence type="inferred from homology"/>
<dbReference type="Pfam" id="PF01095">
    <property type="entry name" value="Pectinesterase"/>
    <property type="match status" value="1"/>
</dbReference>
<dbReference type="InterPro" id="IPR000070">
    <property type="entry name" value="Pectinesterase_cat"/>
</dbReference>